<dbReference type="InterPro" id="IPR012337">
    <property type="entry name" value="RNaseH-like_sf"/>
</dbReference>
<dbReference type="InterPro" id="IPR056924">
    <property type="entry name" value="SH3_Tf2-1"/>
</dbReference>
<dbReference type="FunFam" id="3.30.420.10:FF:000032">
    <property type="entry name" value="Retrovirus-related Pol polyprotein from transposon 297-like Protein"/>
    <property type="match status" value="1"/>
</dbReference>
<dbReference type="InterPro" id="IPR001584">
    <property type="entry name" value="Integrase_cat-core"/>
</dbReference>
<evidence type="ECO:0000313" key="3">
    <source>
        <dbReference type="EMBL" id="ADB85304.1"/>
    </source>
</evidence>
<name>D3IVG4_PHYED</name>
<feature type="domain" description="Integrase catalytic" evidence="2">
    <location>
        <begin position="1"/>
        <end position="157"/>
    </location>
</feature>
<dbReference type="InterPro" id="IPR036397">
    <property type="entry name" value="RNaseH_sf"/>
</dbReference>
<dbReference type="Gene3D" id="3.30.420.10">
    <property type="entry name" value="Ribonuclease H-like superfamily/Ribonuclease H"/>
    <property type="match status" value="1"/>
</dbReference>
<reference evidence="3" key="1">
    <citation type="journal article" date="2010" name="J. Integr. Plant Biol.">
        <title>Insights into the bamboo genome: syntenic relationships to rice and sorghum.</title>
        <authorList>
            <person name="Gui Y.J."/>
            <person name="Zhou Y."/>
            <person name="Wang Y."/>
            <person name="Wang S."/>
            <person name="Wang S.Y."/>
            <person name="Hu Y."/>
            <person name="Bo S.P."/>
            <person name="Chen H."/>
            <person name="Zhou C.P."/>
            <person name="Ma N.X."/>
            <person name="Zhang T.Z."/>
            <person name="Fan L.J."/>
        </authorList>
    </citation>
    <scope>NUCLEOTIDE SEQUENCE</scope>
    <source>
        <tissue evidence="3">Shoot</tissue>
    </source>
</reference>
<dbReference type="InterPro" id="IPR050951">
    <property type="entry name" value="Retrovirus_Pol_polyprotein"/>
</dbReference>
<dbReference type="Pfam" id="PF00665">
    <property type="entry name" value="rve"/>
    <property type="match status" value="1"/>
</dbReference>
<feature type="coiled-coil region" evidence="1">
    <location>
        <begin position="171"/>
        <end position="205"/>
    </location>
</feature>
<evidence type="ECO:0000259" key="2">
    <source>
        <dbReference type="PROSITE" id="PS50994"/>
    </source>
</evidence>
<organism evidence="3">
    <name type="scientific">Phyllostachys edulis</name>
    <name type="common">Tortoise shell bamboo</name>
    <name type="synonym">Bambusa edulis</name>
    <dbReference type="NCBI Taxonomy" id="38705"/>
    <lineage>
        <taxon>Eukaryota</taxon>
        <taxon>Viridiplantae</taxon>
        <taxon>Streptophyta</taxon>
        <taxon>Embryophyta</taxon>
        <taxon>Tracheophyta</taxon>
        <taxon>Spermatophyta</taxon>
        <taxon>Magnoliopsida</taxon>
        <taxon>Liliopsida</taxon>
        <taxon>Poales</taxon>
        <taxon>Poaceae</taxon>
        <taxon>BOP clade</taxon>
        <taxon>Bambusoideae</taxon>
        <taxon>Arundinarodae</taxon>
        <taxon>Arundinarieae</taxon>
        <taxon>Arundinariinae</taxon>
        <taxon>Phyllostachys</taxon>
    </lineage>
</organism>
<dbReference type="PANTHER" id="PTHR37984">
    <property type="entry name" value="PROTEIN CBG26694"/>
    <property type="match status" value="1"/>
</dbReference>
<evidence type="ECO:0000256" key="1">
    <source>
        <dbReference type="SAM" id="Coils"/>
    </source>
</evidence>
<dbReference type="GO" id="GO:0015074">
    <property type="term" value="P:DNA integration"/>
    <property type="evidence" value="ECO:0007669"/>
    <property type="project" value="InterPro"/>
</dbReference>
<keyword evidence="1" id="KW-0175">Coiled coil</keyword>
<protein>
    <submittedName>
        <fullName evidence="3">Putative retrotransposon protein</fullName>
    </submittedName>
</protein>
<dbReference type="PANTHER" id="PTHR37984:SF5">
    <property type="entry name" value="PROTEIN NYNRIN-LIKE"/>
    <property type="match status" value="1"/>
</dbReference>
<proteinExistence type="predicted"/>
<sequence length="335" mass="39038">MAWTHISMDFIEGLPKSRGKEVILVVVDRLTKYAHFLSLAHPYSVQHVVQVFMDNILKLHGMPITIVTDRDRIFTSHLFQEIFKMLKVTLRLSTAYHPQTDRQTERVNQCLEAYLRSMTFQEPREWMNWLTLAEWWYNTTYHTSLKVTPFQALYGYPPPQVGELSIPCNVSEEARITVEQKEQMLEQLKSNLHNAQDRMKHYADKSRTERQFQVGDMVYLKMQPYRLTAFGLRGSLKLRSKFYGPFRVLEKLGTVAYRLQLPEHTLIHPVFHVNQLKKHLGSHAVPLTGLPLVGENGKIKTEPVVVLDRRIVPRRNEPVAQLLIQWLNLGPEDAT</sequence>
<dbReference type="EMBL" id="GQ252826">
    <property type="protein sequence ID" value="ADB85304.1"/>
    <property type="molecule type" value="Genomic_DNA"/>
</dbReference>
<dbReference type="AlphaFoldDB" id="D3IVG4"/>
<dbReference type="SUPFAM" id="SSF53098">
    <property type="entry name" value="Ribonuclease H-like"/>
    <property type="match status" value="1"/>
</dbReference>
<dbReference type="GO" id="GO:0003676">
    <property type="term" value="F:nucleic acid binding"/>
    <property type="evidence" value="ECO:0007669"/>
    <property type="project" value="InterPro"/>
</dbReference>
<dbReference type="PROSITE" id="PS50994">
    <property type="entry name" value="INTEGRASE"/>
    <property type="match status" value="1"/>
</dbReference>
<accession>D3IVG4</accession>
<dbReference type="Pfam" id="PF24626">
    <property type="entry name" value="SH3_Tf2-1"/>
    <property type="match status" value="1"/>
</dbReference>